<dbReference type="Proteomes" id="UP000249873">
    <property type="component" value="Chromosome"/>
</dbReference>
<organism evidence="1 2">
    <name type="scientific">Arcticibacterium luteifluviistationis</name>
    <dbReference type="NCBI Taxonomy" id="1784714"/>
    <lineage>
        <taxon>Bacteria</taxon>
        <taxon>Pseudomonadati</taxon>
        <taxon>Bacteroidota</taxon>
        <taxon>Cytophagia</taxon>
        <taxon>Cytophagales</taxon>
        <taxon>Leadbetterellaceae</taxon>
        <taxon>Arcticibacterium</taxon>
    </lineage>
</organism>
<evidence type="ECO:0000313" key="2">
    <source>
        <dbReference type="Proteomes" id="UP000249873"/>
    </source>
</evidence>
<reference evidence="1 2" key="1">
    <citation type="submission" date="2018-05" db="EMBL/GenBank/DDBJ databases">
        <title>Complete genome sequence of Arcticibacterium luteifluviistationis SM1504T, a cytophagaceae bacterium isolated from Arctic surface seawater.</title>
        <authorList>
            <person name="Li Y."/>
            <person name="Qin Q.-L."/>
        </authorList>
    </citation>
    <scope>NUCLEOTIDE SEQUENCE [LARGE SCALE GENOMIC DNA]</scope>
    <source>
        <strain evidence="1 2">SM1504</strain>
    </source>
</reference>
<sequence>MTYCLGIKLRKGLVALADTRITSGSETTTAKKVFVHKYGKYPIFIMTSGLRSVRDKVLCYFEELLDETEGFDKMYQAVNALGKQIKRVAAEDRDILAKSGINFNIFTIVGGQMPGDNEPKLYLLYPEGNWIEVGEGTPFMIIGNSGYGKPVLQRTINYDSSLEFALKTGFLSFDSTRVCASDVGFPIDILIFNRETFELEEHRLEEKDLEEITDFWADRLKNSVNQIPDNLIDKILDKSPLFDKG</sequence>
<accession>A0A2Z4GF71</accession>
<protein>
    <submittedName>
        <fullName evidence="1">Peptidase</fullName>
    </submittedName>
</protein>
<dbReference type="InterPro" id="IPR001353">
    <property type="entry name" value="Proteasome_sua/b"/>
</dbReference>
<dbReference type="GO" id="GO:0005839">
    <property type="term" value="C:proteasome core complex"/>
    <property type="evidence" value="ECO:0007669"/>
    <property type="project" value="InterPro"/>
</dbReference>
<dbReference type="Pfam" id="PF00227">
    <property type="entry name" value="Proteasome"/>
    <property type="match status" value="1"/>
</dbReference>
<dbReference type="PIRSF" id="PIRSF009120">
    <property type="entry name" value="UCP009120_prtse"/>
    <property type="match status" value="1"/>
</dbReference>
<dbReference type="Gene3D" id="3.60.20.10">
    <property type="entry name" value="Glutamine Phosphoribosylpyrophosphate, subunit 1, domain 1"/>
    <property type="match status" value="1"/>
</dbReference>
<dbReference type="EMBL" id="CP029480">
    <property type="protein sequence ID" value="AWW00023.1"/>
    <property type="molecule type" value="Genomic_DNA"/>
</dbReference>
<dbReference type="SUPFAM" id="SSF56235">
    <property type="entry name" value="N-terminal nucleophile aminohydrolases (Ntn hydrolases)"/>
    <property type="match status" value="1"/>
</dbReference>
<evidence type="ECO:0000313" key="1">
    <source>
        <dbReference type="EMBL" id="AWW00023.1"/>
    </source>
</evidence>
<dbReference type="OrthoDB" id="9786336at2"/>
<gene>
    <name evidence="1" type="ORF">DJ013_18355</name>
</gene>
<dbReference type="AlphaFoldDB" id="A0A2Z4GF71"/>
<proteinExistence type="predicted"/>
<keyword evidence="2" id="KW-1185">Reference proteome</keyword>
<dbReference type="InterPro" id="IPR016545">
    <property type="entry name" value="UCP009120_prtse"/>
</dbReference>
<dbReference type="GO" id="GO:0051603">
    <property type="term" value="P:proteolysis involved in protein catabolic process"/>
    <property type="evidence" value="ECO:0007669"/>
    <property type="project" value="InterPro"/>
</dbReference>
<dbReference type="KEGG" id="als:DJ013_18355"/>
<dbReference type="InterPro" id="IPR029055">
    <property type="entry name" value="Ntn_hydrolases_N"/>
</dbReference>
<name>A0A2Z4GF71_9BACT</name>